<dbReference type="eggNOG" id="COG4856">
    <property type="taxonomic scope" value="Bacteria"/>
</dbReference>
<dbReference type="InterPro" id="IPR053154">
    <property type="entry name" value="c-di-AMP_regulator"/>
</dbReference>
<dbReference type="KEGG" id="dra:DR_0008"/>
<dbReference type="PANTHER" id="PTHR37804:SF1">
    <property type="entry name" value="CDAA REGULATORY PROTEIN CDAR"/>
    <property type="match status" value="1"/>
</dbReference>
<dbReference type="InParanoid" id="Q9RYE1"/>
<dbReference type="RefSeq" id="WP_010886656.1">
    <property type="nucleotide sequence ID" value="NC_001263.1"/>
</dbReference>
<dbReference type="InterPro" id="IPR012505">
    <property type="entry name" value="YbbR"/>
</dbReference>
<sequence>MSGGEAQGKRKQWQRWLSPRYVWRRLRHNIGPKLVSLGAALVLWSVSTGDQRAQVQQSYDVPITVRDTTGASGSDERRAVSDLNPETVRVTLTGRPERLNELRPSNIEALLDVTGVPEGSFNRPVQIVAPSNTVLSKQVPERVQGFVDSELSRTLTVTLGVASPAENSLPRFEVRPSEVQATAPSRVLNQVTRVVTSPVDLDPGEEREAPLIALDSRGRVVEPVTLHPASVSVQRLDTGTLPVKTLPVVLGAPPASLRVQSQTLQPRTVRVVAAPELLGRLREVSGQVDYRVGSSTLPVTLRLPDGAQALETVSVSLVVERIKAPDPGAGAPTQQKSGASSSSGGN</sequence>
<protein>
    <recommendedName>
        <fullName evidence="4">YbbR-like protein</fullName>
    </recommendedName>
</protein>
<feature type="region of interest" description="Disordered" evidence="1">
    <location>
        <begin position="324"/>
        <end position="346"/>
    </location>
</feature>
<dbReference type="Gene3D" id="2.170.120.30">
    <property type="match status" value="1"/>
</dbReference>
<dbReference type="PaxDb" id="243230-DR_0008"/>
<dbReference type="PIR" id="C75572">
    <property type="entry name" value="C75572"/>
</dbReference>
<dbReference type="OrthoDB" id="73708at2"/>
<dbReference type="DNASU" id="1797497"/>
<dbReference type="FunFam" id="2.170.120.30:FF:000014">
    <property type="entry name" value="YbbR family protein"/>
    <property type="match status" value="1"/>
</dbReference>
<dbReference type="PANTHER" id="PTHR37804">
    <property type="entry name" value="CDAA REGULATORY PROTEIN CDAR"/>
    <property type="match status" value="1"/>
</dbReference>
<reference evidence="2 3" key="1">
    <citation type="journal article" date="1999" name="Science">
        <title>Genome sequence of the radioresistant bacterium Deinococcus radiodurans R1.</title>
        <authorList>
            <person name="White O."/>
            <person name="Eisen J.A."/>
            <person name="Heidelberg J.F."/>
            <person name="Hickey E.K."/>
            <person name="Peterson J.D."/>
            <person name="Dodson R.J."/>
            <person name="Haft D.H."/>
            <person name="Gwinn M.L."/>
            <person name="Nelson W.C."/>
            <person name="Richardson D.L."/>
            <person name="Moffat K.S."/>
            <person name="Qin H."/>
            <person name="Jiang L."/>
            <person name="Pamphile W."/>
            <person name="Crosby M."/>
            <person name="Shen M."/>
            <person name="Vamathevan J.J."/>
            <person name="Lam P."/>
            <person name="McDonald L."/>
            <person name="Utterback T."/>
            <person name="Zalewski C."/>
            <person name="Makarova K.S."/>
            <person name="Aravind L."/>
            <person name="Daly M.J."/>
            <person name="Minton K.W."/>
            <person name="Fleischmann R.D."/>
            <person name="Ketchum K.A."/>
            <person name="Nelson K.E."/>
            <person name="Salzberg S."/>
            <person name="Smith H.O."/>
            <person name="Venter J.C."/>
            <person name="Fraser C.M."/>
        </authorList>
    </citation>
    <scope>NUCLEOTIDE SEQUENCE [LARGE SCALE GENOMIC DNA]</scope>
    <source>
        <strain evidence="3">ATCC 13939 / DSM 20539 / JCM 16871 / LMG 4051 / NBRC 15346 / NCIMB 9279 / R1 / VKM B-1422</strain>
    </source>
</reference>
<proteinExistence type="predicted"/>
<dbReference type="Proteomes" id="UP000002524">
    <property type="component" value="Chromosome 1"/>
</dbReference>
<evidence type="ECO:0000256" key="1">
    <source>
        <dbReference type="SAM" id="MobiDB-lite"/>
    </source>
</evidence>
<accession>Q9RYE1</accession>
<dbReference type="HOGENOM" id="CLU_039811_5_0_0"/>
<dbReference type="AlphaFoldDB" id="Q9RYE1"/>
<dbReference type="STRING" id="243230.DR_0008"/>
<dbReference type="PATRIC" id="fig|243230.17.peg.173"/>
<evidence type="ECO:0008006" key="4">
    <source>
        <dbReference type="Google" id="ProtNLM"/>
    </source>
</evidence>
<evidence type="ECO:0000313" key="3">
    <source>
        <dbReference type="Proteomes" id="UP000002524"/>
    </source>
</evidence>
<dbReference type="EMBL" id="AE000513">
    <property type="protein sequence ID" value="AAF09603.1"/>
    <property type="molecule type" value="Genomic_DNA"/>
</dbReference>
<dbReference type="GeneID" id="69516235"/>
<dbReference type="EnsemblBacteria" id="AAF09603">
    <property type="protein sequence ID" value="AAF09603"/>
    <property type="gene ID" value="DR_0008"/>
</dbReference>
<evidence type="ECO:0000313" key="2">
    <source>
        <dbReference type="EMBL" id="AAF09603.1"/>
    </source>
</evidence>
<feature type="compositionally biased region" description="Low complexity" evidence="1">
    <location>
        <begin position="337"/>
        <end position="346"/>
    </location>
</feature>
<keyword evidence="3" id="KW-1185">Reference proteome</keyword>
<dbReference type="Pfam" id="PF07949">
    <property type="entry name" value="YbbR"/>
    <property type="match status" value="2"/>
</dbReference>
<name>Q9RYE1_DEIRA</name>
<organism evidence="2 3">
    <name type="scientific">Deinococcus radiodurans (strain ATCC 13939 / DSM 20539 / JCM 16871 / CCUG 27074 / LMG 4051 / NBRC 15346 / NCIMB 9279 / VKM B-1422 / R1)</name>
    <dbReference type="NCBI Taxonomy" id="243230"/>
    <lineage>
        <taxon>Bacteria</taxon>
        <taxon>Thermotogati</taxon>
        <taxon>Deinococcota</taxon>
        <taxon>Deinococci</taxon>
        <taxon>Deinococcales</taxon>
        <taxon>Deinococcaceae</taxon>
        <taxon>Deinococcus</taxon>
    </lineage>
</organism>
<gene>
    <name evidence="2" type="ordered locus">DR_0008</name>
</gene>